<evidence type="ECO:0000256" key="1">
    <source>
        <dbReference type="SAM" id="Coils"/>
    </source>
</evidence>
<dbReference type="OrthoDB" id="8704380at2"/>
<dbReference type="InterPro" id="IPR043604">
    <property type="entry name" value="DUF883_N"/>
</dbReference>
<protein>
    <recommendedName>
        <fullName evidence="2">DUF883 domain-containing protein</fullName>
    </recommendedName>
</protein>
<comment type="caution">
    <text evidence="3">The sequence shown here is derived from an EMBL/GenBank/DDBJ whole genome shotgun (WGS) entry which is preliminary data.</text>
</comment>
<dbReference type="AlphaFoldDB" id="A0A1E7WK61"/>
<evidence type="ECO:0000259" key="2">
    <source>
        <dbReference type="Pfam" id="PF05957"/>
    </source>
</evidence>
<dbReference type="Pfam" id="PF05957">
    <property type="entry name" value="DUF883"/>
    <property type="match status" value="1"/>
</dbReference>
<dbReference type="EMBL" id="LROM01000089">
    <property type="protein sequence ID" value="OEZ98998.1"/>
    <property type="molecule type" value="Genomic_DNA"/>
</dbReference>
<gene>
    <name evidence="3" type="ORF">DUPY_27750</name>
</gene>
<name>A0A1E7WK61_9BURK</name>
<accession>A0A1E7WK61</accession>
<feature type="coiled-coil region" evidence="1">
    <location>
        <begin position="11"/>
        <end position="64"/>
    </location>
</feature>
<organism evidence="3 4">
    <name type="scientific">Duganella phyllosphaerae</name>
    <dbReference type="NCBI Taxonomy" id="762836"/>
    <lineage>
        <taxon>Bacteria</taxon>
        <taxon>Pseudomonadati</taxon>
        <taxon>Pseudomonadota</taxon>
        <taxon>Betaproteobacteria</taxon>
        <taxon>Burkholderiales</taxon>
        <taxon>Oxalobacteraceae</taxon>
        <taxon>Telluria group</taxon>
        <taxon>Duganella</taxon>
    </lineage>
</organism>
<proteinExistence type="predicted"/>
<dbReference type="Proteomes" id="UP000175989">
    <property type="component" value="Unassembled WGS sequence"/>
</dbReference>
<dbReference type="PATRIC" id="fig|762836.4.peg.2859"/>
<dbReference type="RefSeq" id="WP_070248984.1">
    <property type="nucleotide sequence ID" value="NZ_LROM01000089.1"/>
</dbReference>
<feature type="domain" description="DUF883" evidence="2">
    <location>
        <begin position="12"/>
        <end position="64"/>
    </location>
</feature>
<evidence type="ECO:0000313" key="3">
    <source>
        <dbReference type="EMBL" id="OEZ98998.1"/>
    </source>
</evidence>
<sequence>MDGPQPTTPTQERLLGDLREVIENAEELLNNTTQYNGAMYETARSKLAQALLAATEELARFEDAHIGRMMELTARANQLHRDLTGEARLLRAFHRED</sequence>
<keyword evidence="1" id="KW-0175">Coiled coil</keyword>
<reference evidence="4" key="1">
    <citation type="journal article" date="2016" name="Front. Microbiol.">
        <title>Molecular Keys to the Janthinobacterium and Duganella spp. Interaction with the Plant Pathogen Fusarium graminearum.</title>
        <authorList>
            <person name="Haack F.S."/>
            <person name="Poehlein A."/>
            <person name="Kroger C."/>
            <person name="Voigt C.A."/>
            <person name="Piepenbring M."/>
            <person name="Bode H.B."/>
            <person name="Daniel R."/>
            <person name="Schafer W."/>
            <person name="Streit W.R."/>
        </authorList>
    </citation>
    <scope>NUCLEOTIDE SEQUENCE [LARGE SCALE GENOMIC DNA]</scope>
    <source>
        <strain evidence="4">T54</strain>
    </source>
</reference>
<keyword evidence="4" id="KW-1185">Reference proteome</keyword>
<evidence type="ECO:0000313" key="4">
    <source>
        <dbReference type="Proteomes" id="UP000175989"/>
    </source>
</evidence>